<dbReference type="InterPro" id="IPR036915">
    <property type="entry name" value="Cyclin-like_sf"/>
</dbReference>
<dbReference type="InterPro" id="IPR006671">
    <property type="entry name" value="Cyclin_N"/>
</dbReference>
<feature type="domain" description="Cyclin-like" evidence="6">
    <location>
        <begin position="286"/>
        <end position="375"/>
    </location>
</feature>
<comment type="similarity">
    <text evidence="4">Belongs to the cyclin family.</text>
</comment>
<feature type="region of interest" description="Disordered" evidence="5">
    <location>
        <begin position="28"/>
        <end position="53"/>
    </location>
</feature>
<organism evidence="7 8">
    <name type="scientific">Stylonychia lemnae</name>
    <name type="common">Ciliate</name>
    <dbReference type="NCBI Taxonomy" id="5949"/>
    <lineage>
        <taxon>Eukaryota</taxon>
        <taxon>Sar</taxon>
        <taxon>Alveolata</taxon>
        <taxon>Ciliophora</taxon>
        <taxon>Intramacronucleata</taxon>
        <taxon>Spirotrichea</taxon>
        <taxon>Stichotrichia</taxon>
        <taxon>Sporadotrichida</taxon>
        <taxon>Oxytrichidae</taxon>
        <taxon>Stylonychinae</taxon>
        <taxon>Stylonychia</taxon>
    </lineage>
</organism>
<dbReference type="InterPro" id="IPR048258">
    <property type="entry name" value="Cyclins_cyclin-box"/>
</dbReference>
<dbReference type="PANTHER" id="PTHR10177">
    <property type="entry name" value="CYCLINS"/>
    <property type="match status" value="1"/>
</dbReference>
<evidence type="ECO:0000256" key="3">
    <source>
        <dbReference type="ARBA" id="ARBA00023306"/>
    </source>
</evidence>
<dbReference type="EMBL" id="CCKQ01010393">
    <property type="protein sequence ID" value="CDW81899.1"/>
    <property type="molecule type" value="Genomic_DNA"/>
</dbReference>
<evidence type="ECO:0000256" key="2">
    <source>
        <dbReference type="ARBA" id="ARBA00023127"/>
    </source>
</evidence>
<evidence type="ECO:0000313" key="8">
    <source>
        <dbReference type="Proteomes" id="UP000039865"/>
    </source>
</evidence>
<feature type="compositionally biased region" description="Polar residues" evidence="5">
    <location>
        <begin position="40"/>
        <end position="49"/>
    </location>
</feature>
<reference evidence="7 8" key="1">
    <citation type="submission" date="2014-06" db="EMBL/GenBank/DDBJ databases">
        <authorList>
            <person name="Swart Estienne"/>
        </authorList>
    </citation>
    <scope>NUCLEOTIDE SEQUENCE [LARGE SCALE GENOMIC DNA]</scope>
    <source>
        <strain evidence="7 8">130c</strain>
    </source>
</reference>
<dbReference type="Pfam" id="PF02984">
    <property type="entry name" value="Cyclin_C"/>
    <property type="match status" value="1"/>
</dbReference>
<dbReference type="OrthoDB" id="5590282at2759"/>
<dbReference type="SUPFAM" id="SSF47954">
    <property type="entry name" value="Cyclin-like"/>
    <property type="match status" value="2"/>
</dbReference>
<evidence type="ECO:0000256" key="4">
    <source>
        <dbReference type="RuleBase" id="RU000383"/>
    </source>
</evidence>
<dbReference type="Proteomes" id="UP000039865">
    <property type="component" value="Unassembled WGS sequence"/>
</dbReference>
<gene>
    <name evidence="7" type="primary">Contig2869.g3073</name>
    <name evidence="7" type="ORF">STYLEM_10923</name>
</gene>
<protein>
    <submittedName>
        <fullName evidence="7">N-terminal domain containing protein</fullName>
    </submittedName>
</protein>
<evidence type="ECO:0000256" key="1">
    <source>
        <dbReference type="ARBA" id="ARBA00022618"/>
    </source>
</evidence>
<sequence>MTSKALLNNMLLIKKRDASVDHQINSRFQQKPQDKLSLPQLKQAQQGSGKNLLPQPNGLLAPRQAMNNNNQVKYTRSSNHRSIERAAVAVKNQKQHSRMGSIEYPNSNQSTQHSTAQLSAISSGFLNLDIKERKYDLISDYGKQIDTYLKELQDENSIGASHLSNHKINGIYRAKMVDWMVEVLTAFKCSDQTFFLAINIMDRYFDALNKDNIALELTELHTTGIVCMFMASKYEDIYPLLMKTVYSKIGHSKISVDAIRNKEMEILRVLSFQIGSYPTVLEFQQSYIEQAFKNHEDRDFIKLMTIYLGKMALHHENLCTKQSNLLAASSIYVALKICEQMRQKPMLTKATLQQIIDVSGIEEKKLIECAKKVLYLAQNFEKELPGLQNVKECYIPLLNQFLELTEEKFSKRQSYCGWLFMKIRLRRVPVWQLLFEWARLLNLVRKPSQQVAFSEITKRKTDENIENQKTGKFAYIVRQYNQQIFFFYFKY</sequence>
<dbReference type="PROSITE" id="PS00292">
    <property type="entry name" value="CYCLINS"/>
    <property type="match status" value="1"/>
</dbReference>
<dbReference type="GO" id="GO:0051301">
    <property type="term" value="P:cell division"/>
    <property type="evidence" value="ECO:0007669"/>
    <property type="project" value="UniProtKB-KW"/>
</dbReference>
<dbReference type="InParanoid" id="A0A078AI69"/>
<proteinExistence type="inferred from homology"/>
<dbReference type="Pfam" id="PF00134">
    <property type="entry name" value="Cyclin_N"/>
    <property type="match status" value="1"/>
</dbReference>
<dbReference type="InterPro" id="IPR013763">
    <property type="entry name" value="Cyclin-like_dom"/>
</dbReference>
<evidence type="ECO:0000256" key="5">
    <source>
        <dbReference type="SAM" id="MobiDB-lite"/>
    </source>
</evidence>
<dbReference type="Gene3D" id="1.10.472.10">
    <property type="entry name" value="Cyclin-like"/>
    <property type="match status" value="2"/>
</dbReference>
<evidence type="ECO:0000259" key="6">
    <source>
        <dbReference type="SMART" id="SM00385"/>
    </source>
</evidence>
<name>A0A078AI69_STYLE</name>
<keyword evidence="2 4" id="KW-0195">Cyclin</keyword>
<evidence type="ECO:0000313" key="7">
    <source>
        <dbReference type="EMBL" id="CDW81899.1"/>
    </source>
</evidence>
<dbReference type="InterPro" id="IPR004367">
    <property type="entry name" value="Cyclin_C-dom"/>
</dbReference>
<dbReference type="InterPro" id="IPR039361">
    <property type="entry name" value="Cyclin"/>
</dbReference>
<feature type="domain" description="Cyclin-like" evidence="6">
    <location>
        <begin position="178"/>
        <end position="268"/>
    </location>
</feature>
<keyword evidence="3" id="KW-0131">Cell cycle</keyword>
<dbReference type="AlphaFoldDB" id="A0A078AI69"/>
<keyword evidence="1" id="KW-0132">Cell division</keyword>
<dbReference type="FunFam" id="1.10.472.10:FF:000089">
    <property type="entry name" value="Cyclin, N-terminal domain containing protein"/>
    <property type="match status" value="1"/>
</dbReference>
<dbReference type="SMART" id="SM00385">
    <property type="entry name" value="CYCLIN"/>
    <property type="match status" value="2"/>
</dbReference>
<keyword evidence="8" id="KW-1185">Reference proteome</keyword>
<accession>A0A078AI69</accession>
<dbReference type="CDD" id="cd20537">
    <property type="entry name" value="CYCLIN_CCNO-like_rpt2"/>
    <property type="match status" value="1"/>
</dbReference>